<sequence length="611" mass="68775">MTGMSFPQMESEMTPNLTWSYKTYSNRFRDWFFPLKPLEREQTTIKLYSLVSETTTQSATSSQYRSIQPRPQLLSSLRPFSRGSSTDATVSRRSTTDRDSISTVDTMSSSNTGLWSSKVSIVSAASDIFSDGASIATTNSSISRSSVPVNSEVLGLRRPFKPPTHDPKRGLWNGHLRVIPCGENHQSVDWQDSFDRCSICGFTRWHALMVHARRIDIGTFDKALNFLILNPIKKIDYAGNDGLHFLMVAGVELSYFAALAQRDVNFRTNQNVFGQNPLHLLNPQDLGGDSIYLLEWIKPRKNPPGILLTQRDMFGFTPLHTLLQHPLPLGTQYPKIVKIFPFFEHQLRCLDTIGRSIFQMMNIASLNLRSESESDYQKIQEGISDIKRLLANSAGSDSNISEYGTCDIVRGDTNFGFFECRICKQINAHSNSHVDQMKCACAHGRDRNAPDQTGLTPAHAIITKERKIDSRQETRAETAELFYALIPPNDSTLREILHVLDPEGNTLVHNIAIRGFDEILKYVLELETPSRRVAMVNACSTGADGIERSVLACVIEKLREVNDGIRVNRYNDKKKTLLIEEGFAFKRCMDILKAAGAVQNPSVTKRWRIVS</sequence>
<dbReference type="Proteomes" id="UP000235786">
    <property type="component" value="Unassembled WGS sequence"/>
</dbReference>
<dbReference type="SUPFAM" id="SSF48403">
    <property type="entry name" value="Ankyrin repeat"/>
    <property type="match status" value="1"/>
</dbReference>
<organism evidence="2 3">
    <name type="scientific">Hyaloscypha variabilis (strain UAMH 11265 / GT02V1 / F)</name>
    <name type="common">Meliniomyces variabilis</name>
    <dbReference type="NCBI Taxonomy" id="1149755"/>
    <lineage>
        <taxon>Eukaryota</taxon>
        <taxon>Fungi</taxon>
        <taxon>Dikarya</taxon>
        <taxon>Ascomycota</taxon>
        <taxon>Pezizomycotina</taxon>
        <taxon>Leotiomycetes</taxon>
        <taxon>Helotiales</taxon>
        <taxon>Hyaloscyphaceae</taxon>
        <taxon>Hyaloscypha</taxon>
        <taxon>Hyaloscypha variabilis</taxon>
    </lineage>
</organism>
<dbReference type="AlphaFoldDB" id="A0A2J6QVX6"/>
<protein>
    <recommendedName>
        <fullName evidence="4">Ankyrin</fullName>
    </recommendedName>
</protein>
<evidence type="ECO:0000256" key="1">
    <source>
        <dbReference type="SAM" id="MobiDB-lite"/>
    </source>
</evidence>
<feature type="compositionally biased region" description="Low complexity" evidence="1">
    <location>
        <begin position="84"/>
        <end position="93"/>
    </location>
</feature>
<dbReference type="EMBL" id="KZ613967">
    <property type="protein sequence ID" value="PMD30424.1"/>
    <property type="molecule type" value="Genomic_DNA"/>
</dbReference>
<name>A0A2J6QVX6_HYAVF</name>
<dbReference type="InterPro" id="IPR036770">
    <property type="entry name" value="Ankyrin_rpt-contain_sf"/>
</dbReference>
<dbReference type="OrthoDB" id="3515611at2759"/>
<proteinExistence type="predicted"/>
<evidence type="ECO:0000313" key="2">
    <source>
        <dbReference type="EMBL" id="PMD30424.1"/>
    </source>
</evidence>
<evidence type="ECO:0008006" key="4">
    <source>
        <dbReference type="Google" id="ProtNLM"/>
    </source>
</evidence>
<gene>
    <name evidence="2" type="ORF">L207DRAFT_473817</name>
</gene>
<keyword evidence="3" id="KW-1185">Reference proteome</keyword>
<accession>A0A2J6QVX6</accession>
<dbReference type="Gene3D" id="1.25.40.20">
    <property type="entry name" value="Ankyrin repeat-containing domain"/>
    <property type="match status" value="1"/>
</dbReference>
<feature type="region of interest" description="Disordered" evidence="1">
    <location>
        <begin position="75"/>
        <end position="111"/>
    </location>
</feature>
<evidence type="ECO:0000313" key="3">
    <source>
        <dbReference type="Proteomes" id="UP000235786"/>
    </source>
</evidence>
<reference evidence="2 3" key="1">
    <citation type="submission" date="2016-04" db="EMBL/GenBank/DDBJ databases">
        <title>A degradative enzymes factory behind the ericoid mycorrhizal symbiosis.</title>
        <authorList>
            <consortium name="DOE Joint Genome Institute"/>
            <person name="Martino E."/>
            <person name="Morin E."/>
            <person name="Grelet G."/>
            <person name="Kuo A."/>
            <person name="Kohler A."/>
            <person name="Daghino S."/>
            <person name="Barry K."/>
            <person name="Choi C."/>
            <person name="Cichocki N."/>
            <person name="Clum A."/>
            <person name="Copeland A."/>
            <person name="Hainaut M."/>
            <person name="Haridas S."/>
            <person name="Labutti K."/>
            <person name="Lindquist E."/>
            <person name="Lipzen A."/>
            <person name="Khouja H.-R."/>
            <person name="Murat C."/>
            <person name="Ohm R."/>
            <person name="Olson A."/>
            <person name="Spatafora J."/>
            <person name="Veneault-Fourrey C."/>
            <person name="Henrissat B."/>
            <person name="Grigoriev I."/>
            <person name="Martin F."/>
            <person name="Perotto S."/>
        </authorList>
    </citation>
    <scope>NUCLEOTIDE SEQUENCE [LARGE SCALE GENOMIC DNA]</scope>
    <source>
        <strain evidence="2 3">F</strain>
    </source>
</reference>